<name>A0A0K0EPG3_STRER</name>
<dbReference type="WBParaSite" id="SSTP_0001134700.1">
    <property type="protein sequence ID" value="SSTP_0001134700.1"/>
    <property type="gene ID" value="SSTP_0001134700"/>
</dbReference>
<evidence type="ECO:0000313" key="2">
    <source>
        <dbReference type="WBParaSite" id="SSTP_0001134700.1"/>
    </source>
</evidence>
<evidence type="ECO:0000313" key="3">
    <source>
        <dbReference type="WBParaSite" id="TCONS_00003334.p1"/>
    </source>
</evidence>
<dbReference type="AlphaFoldDB" id="A0A0K0EPG3"/>
<dbReference type="WBParaSite" id="TCONS_00003334.p1">
    <property type="protein sequence ID" value="TCONS_00003334.p1"/>
    <property type="gene ID" value="XLOC_003073"/>
</dbReference>
<dbReference type="Pfam" id="PF01684">
    <property type="entry name" value="ET"/>
    <property type="match status" value="2"/>
</dbReference>
<sequence>MLLLTTGELKCFIGVALGSHAQEITGAIMACSGMCSNVTLAIHNTVATIFTCDPFDVCQTIEIDNECNLQLPDISMCCCSNKNFCNVKNWIMRKAVSQSPNAFTESPIPSDMPPQKTIECYVGIDFYERIQIGSHFNLNKLLIQFKEYIIMRLFKYDHTRNLQNFYLSIKSIIPLIQNLTKKYNIYQNLINNNTISPLNKLYNGQGLVIKMNCTGSCANTTLGGAGMIYFCDPEYFCLTHNLENRCNNMNSLLKSCCCSEEFCNMDYNDIVTNISTKSTLHSYETTTSLSNLENNNKINLLTMILFLIFSIFLK</sequence>
<reference evidence="2" key="1">
    <citation type="submission" date="2015-08" db="UniProtKB">
        <authorList>
            <consortium name="WormBaseParasite"/>
        </authorList>
    </citation>
    <scope>IDENTIFICATION</scope>
</reference>
<dbReference type="InterPro" id="IPR002603">
    <property type="entry name" value="ET_repeat"/>
</dbReference>
<proteinExistence type="predicted"/>
<protein>
    <submittedName>
        <fullName evidence="2">Activin_recp domain-containing protein</fullName>
    </submittedName>
    <submittedName>
        <fullName evidence="3">UPAR/Ly6 domain-containing protein</fullName>
    </submittedName>
</protein>
<evidence type="ECO:0000313" key="1">
    <source>
        <dbReference type="Proteomes" id="UP000035681"/>
    </source>
</evidence>
<keyword evidence="1" id="KW-1185">Reference proteome</keyword>
<dbReference type="STRING" id="6248.A0A0K0EPG3"/>
<organism evidence="2">
    <name type="scientific">Strongyloides stercoralis</name>
    <name type="common">Threadworm</name>
    <dbReference type="NCBI Taxonomy" id="6248"/>
    <lineage>
        <taxon>Eukaryota</taxon>
        <taxon>Metazoa</taxon>
        <taxon>Ecdysozoa</taxon>
        <taxon>Nematoda</taxon>
        <taxon>Chromadorea</taxon>
        <taxon>Rhabditida</taxon>
        <taxon>Tylenchina</taxon>
        <taxon>Panagrolaimomorpha</taxon>
        <taxon>Strongyloidoidea</taxon>
        <taxon>Strongyloididae</taxon>
        <taxon>Strongyloides</taxon>
    </lineage>
</organism>
<accession>A0A0K0EPG3</accession>
<dbReference type="Proteomes" id="UP000035681">
    <property type="component" value="Unplaced"/>
</dbReference>